<dbReference type="InterPro" id="IPR020846">
    <property type="entry name" value="MFS_dom"/>
</dbReference>
<proteinExistence type="predicted"/>
<keyword evidence="6" id="KW-1185">Reference proteome</keyword>
<feature type="transmembrane region" description="Helical" evidence="3">
    <location>
        <begin position="121"/>
        <end position="146"/>
    </location>
</feature>
<dbReference type="PANTHER" id="PTHR11360">
    <property type="entry name" value="MONOCARBOXYLATE TRANSPORTER"/>
    <property type="match status" value="1"/>
</dbReference>
<keyword evidence="3" id="KW-1133">Transmembrane helix</keyword>
<feature type="transmembrane region" description="Helical" evidence="3">
    <location>
        <begin position="33"/>
        <end position="59"/>
    </location>
</feature>
<dbReference type="KEGG" id="dpx:DAPPUDRAFT_59619"/>
<dbReference type="Proteomes" id="UP000000305">
    <property type="component" value="Unassembled WGS sequence"/>
</dbReference>
<dbReference type="InParanoid" id="E9H8U8"/>
<organism evidence="5 6">
    <name type="scientific">Daphnia pulex</name>
    <name type="common">Water flea</name>
    <dbReference type="NCBI Taxonomy" id="6669"/>
    <lineage>
        <taxon>Eukaryota</taxon>
        <taxon>Metazoa</taxon>
        <taxon>Ecdysozoa</taxon>
        <taxon>Arthropoda</taxon>
        <taxon>Crustacea</taxon>
        <taxon>Branchiopoda</taxon>
        <taxon>Diplostraca</taxon>
        <taxon>Cladocera</taxon>
        <taxon>Anomopoda</taxon>
        <taxon>Daphniidae</taxon>
        <taxon>Daphnia</taxon>
    </lineage>
</organism>
<reference evidence="5 6" key="1">
    <citation type="journal article" date="2011" name="Science">
        <title>The ecoresponsive genome of Daphnia pulex.</title>
        <authorList>
            <person name="Colbourne J.K."/>
            <person name="Pfrender M.E."/>
            <person name="Gilbert D."/>
            <person name="Thomas W.K."/>
            <person name="Tucker A."/>
            <person name="Oakley T.H."/>
            <person name="Tokishita S."/>
            <person name="Aerts A."/>
            <person name="Arnold G.J."/>
            <person name="Basu M.K."/>
            <person name="Bauer D.J."/>
            <person name="Caceres C.E."/>
            <person name="Carmel L."/>
            <person name="Casola C."/>
            <person name="Choi J.H."/>
            <person name="Detter J.C."/>
            <person name="Dong Q."/>
            <person name="Dusheyko S."/>
            <person name="Eads B.D."/>
            <person name="Frohlich T."/>
            <person name="Geiler-Samerotte K.A."/>
            <person name="Gerlach D."/>
            <person name="Hatcher P."/>
            <person name="Jogdeo S."/>
            <person name="Krijgsveld J."/>
            <person name="Kriventseva E.V."/>
            <person name="Kultz D."/>
            <person name="Laforsch C."/>
            <person name="Lindquist E."/>
            <person name="Lopez J."/>
            <person name="Manak J.R."/>
            <person name="Muller J."/>
            <person name="Pangilinan J."/>
            <person name="Patwardhan R.P."/>
            <person name="Pitluck S."/>
            <person name="Pritham E.J."/>
            <person name="Rechtsteiner A."/>
            <person name="Rho M."/>
            <person name="Rogozin I.B."/>
            <person name="Sakarya O."/>
            <person name="Salamov A."/>
            <person name="Schaack S."/>
            <person name="Shapiro H."/>
            <person name="Shiga Y."/>
            <person name="Skalitzky C."/>
            <person name="Smith Z."/>
            <person name="Souvorov A."/>
            <person name="Sung W."/>
            <person name="Tang Z."/>
            <person name="Tsuchiya D."/>
            <person name="Tu H."/>
            <person name="Vos H."/>
            <person name="Wang M."/>
            <person name="Wolf Y.I."/>
            <person name="Yamagata H."/>
            <person name="Yamada T."/>
            <person name="Ye Y."/>
            <person name="Shaw J.R."/>
            <person name="Andrews J."/>
            <person name="Crease T.J."/>
            <person name="Tang H."/>
            <person name="Lucas S.M."/>
            <person name="Robertson H.M."/>
            <person name="Bork P."/>
            <person name="Koonin E.V."/>
            <person name="Zdobnov E.M."/>
            <person name="Grigoriev I.V."/>
            <person name="Lynch M."/>
            <person name="Boore J.L."/>
        </authorList>
    </citation>
    <scope>NUCLEOTIDE SEQUENCE [LARGE SCALE GENOMIC DNA]</scope>
</reference>
<feature type="region of interest" description="Disordered" evidence="2">
    <location>
        <begin position="230"/>
        <end position="253"/>
    </location>
</feature>
<evidence type="ECO:0000256" key="2">
    <source>
        <dbReference type="SAM" id="MobiDB-lite"/>
    </source>
</evidence>
<sequence>MKAENTQKCTRQTNKGKEKATDDYIIVPPDGGYGWVVTVASFLCILISDGILYCFGLILSEVERIFSFSTKFVIILINFTGPIASALSNKFGFRAVVISGSLLGFVGLLTSTFAFSVGTLFFTFGVLLGTADGLVYTPIVVGVGFYFDKRRALATGIALCGSGAGAFVFAPLISWLLETYALRGTFLILSGLYLNCAVFGSLLIPVKPVRRKKIVEDVSLKLLPPDSIGASAIENPPTPNDVKGNNKGEPAQSNMDISITENQPVTNANEKLSIKKCFFSILNLFKFSLFRSPTFVVICASSFFQSIGWFVPSMYITAHAVNMGVPKEKASFLLSILGISIMIGRILIGWISDHPRVSVLLLNNIGLTISGLLILLCPSILVSYELLALFSTILGLAASCTTATRSILLGKLLGLENVNNSYSFMLVFHGVATIIGIPIAGLLFDIFGDFHITFYFAGSSVLLSAFICYPLGRINRWEKMRS</sequence>
<evidence type="ECO:0000256" key="1">
    <source>
        <dbReference type="ARBA" id="ARBA00004141"/>
    </source>
</evidence>
<feature type="transmembrane region" description="Helical" evidence="3">
    <location>
        <begin position="180"/>
        <end position="204"/>
    </location>
</feature>
<dbReference type="PANTHER" id="PTHR11360:SF286">
    <property type="entry name" value="GH22266P"/>
    <property type="match status" value="1"/>
</dbReference>
<dbReference type="Pfam" id="PF07690">
    <property type="entry name" value="MFS_1"/>
    <property type="match status" value="1"/>
</dbReference>
<dbReference type="OMA" id="ASQRHHY"/>
<dbReference type="HOGENOM" id="CLU_001265_59_1_1"/>
<dbReference type="InterPro" id="IPR050327">
    <property type="entry name" value="Proton-linked_MCT"/>
</dbReference>
<evidence type="ECO:0000259" key="4">
    <source>
        <dbReference type="PROSITE" id="PS50850"/>
    </source>
</evidence>
<name>E9H8U8_DAPPU</name>
<keyword evidence="3" id="KW-0812">Transmembrane</keyword>
<comment type="subcellular location">
    <subcellularLocation>
        <location evidence="1">Membrane</location>
        <topology evidence="1">Multi-pass membrane protein</topology>
    </subcellularLocation>
</comment>
<dbReference type="GO" id="GO:0005886">
    <property type="term" value="C:plasma membrane"/>
    <property type="evidence" value="ECO:0000318"/>
    <property type="project" value="GO_Central"/>
</dbReference>
<feature type="transmembrane region" description="Helical" evidence="3">
    <location>
        <begin position="153"/>
        <end position="174"/>
    </location>
</feature>
<dbReference type="GO" id="GO:0008028">
    <property type="term" value="F:monocarboxylic acid transmembrane transporter activity"/>
    <property type="evidence" value="ECO:0000318"/>
    <property type="project" value="GO_Central"/>
</dbReference>
<dbReference type="InterPro" id="IPR036259">
    <property type="entry name" value="MFS_trans_sf"/>
</dbReference>
<dbReference type="PhylomeDB" id="E9H8U8"/>
<feature type="transmembrane region" description="Helical" evidence="3">
    <location>
        <begin position="65"/>
        <end position="84"/>
    </location>
</feature>
<dbReference type="OrthoDB" id="2213137at2759"/>
<dbReference type="EMBL" id="GL732605">
    <property type="protein sequence ID" value="EFX71874.1"/>
    <property type="molecule type" value="Genomic_DNA"/>
</dbReference>
<feature type="transmembrane region" description="Helical" evidence="3">
    <location>
        <begin position="450"/>
        <end position="472"/>
    </location>
</feature>
<accession>E9H8U8</accession>
<gene>
    <name evidence="5" type="ORF">DAPPUDRAFT_59619</name>
</gene>
<dbReference type="eggNOG" id="KOG2504">
    <property type="taxonomic scope" value="Eukaryota"/>
</dbReference>
<feature type="transmembrane region" description="Helical" evidence="3">
    <location>
        <begin position="387"/>
        <end position="410"/>
    </location>
</feature>
<dbReference type="InterPro" id="IPR011701">
    <property type="entry name" value="MFS"/>
</dbReference>
<keyword evidence="3" id="KW-0472">Membrane</keyword>
<evidence type="ECO:0000313" key="5">
    <source>
        <dbReference type="EMBL" id="EFX71874.1"/>
    </source>
</evidence>
<dbReference type="GO" id="GO:0015718">
    <property type="term" value="P:monocarboxylic acid transport"/>
    <property type="evidence" value="ECO:0000318"/>
    <property type="project" value="GO_Central"/>
</dbReference>
<dbReference type="SUPFAM" id="SSF103473">
    <property type="entry name" value="MFS general substrate transporter"/>
    <property type="match status" value="1"/>
</dbReference>
<dbReference type="PROSITE" id="PS50850">
    <property type="entry name" value="MFS"/>
    <property type="match status" value="1"/>
</dbReference>
<feature type="transmembrane region" description="Helical" evidence="3">
    <location>
        <begin position="360"/>
        <end position="381"/>
    </location>
</feature>
<feature type="transmembrane region" description="Helical" evidence="3">
    <location>
        <begin position="91"/>
        <end position="115"/>
    </location>
</feature>
<dbReference type="AlphaFoldDB" id="E9H8U8"/>
<dbReference type="CDD" id="cd17352">
    <property type="entry name" value="MFS_MCT_SLC16"/>
    <property type="match status" value="1"/>
</dbReference>
<evidence type="ECO:0000256" key="3">
    <source>
        <dbReference type="SAM" id="Phobius"/>
    </source>
</evidence>
<feature type="transmembrane region" description="Helical" evidence="3">
    <location>
        <begin position="295"/>
        <end position="318"/>
    </location>
</feature>
<dbReference type="FunFam" id="1.20.1250.20:FF:001317">
    <property type="entry name" value="Uncharacterized protein"/>
    <property type="match status" value="1"/>
</dbReference>
<protein>
    <recommendedName>
        <fullName evidence="4">Major facilitator superfamily (MFS) profile domain-containing protein</fullName>
    </recommendedName>
</protein>
<feature type="domain" description="Major facilitator superfamily (MFS) profile" evidence="4">
    <location>
        <begin position="1"/>
        <end position="476"/>
    </location>
</feature>
<feature type="transmembrane region" description="Helical" evidence="3">
    <location>
        <begin position="422"/>
        <end position="444"/>
    </location>
</feature>
<evidence type="ECO:0000313" key="6">
    <source>
        <dbReference type="Proteomes" id="UP000000305"/>
    </source>
</evidence>
<feature type="transmembrane region" description="Helical" evidence="3">
    <location>
        <begin position="330"/>
        <end position="348"/>
    </location>
</feature>
<dbReference type="Gene3D" id="1.20.1250.20">
    <property type="entry name" value="MFS general substrate transporter like domains"/>
    <property type="match status" value="2"/>
</dbReference>